<evidence type="ECO:0000256" key="2">
    <source>
        <dbReference type="SAM" id="MobiDB-lite"/>
    </source>
</evidence>
<dbReference type="EMBL" id="NRGR01000004">
    <property type="protein sequence ID" value="PCC40855.1"/>
    <property type="molecule type" value="Genomic_DNA"/>
</dbReference>
<evidence type="ECO:0000313" key="5">
    <source>
        <dbReference type="Proteomes" id="UP000218598"/>
    </source>
</evidence>
<dbReference type="InterPro" id="IPR005133">
    <property type="entry name" value="PhaG_MnhG_YufB"/>
</dbReference>
<feature type="compositionally biased region" description="Basic and acidic residues" evidence="2">
    <location>
        <begin position="184"/>
        <end position="201"/>
    </location>
</feature>
<keyword evidence="3" id="KW-0472">Membrane</keyword>
<keyword evidence="3" id="KW-1133">Transmembrane helix</keyword>
<evidence type="ECO:0000313" key="4">
    <source>
        <dbReference type="EMBL" id="PCC40855.1"/>
    </source>
</evidence>
<name>A0A2A3YP25_9MICO</name>
<dbReference type="RefSeq" id="WP_096165138.1">
    <property type="nucleotide sequence ID" value="NZ_BAAAIQ010000011.1"/>
</dbReference>
<dbReference type="AlphaFoldDB" id="A0A2A3YP25"/>
<dbReference type="GO" id="GO:0015385">
    <property type="term" value="F:sodium:proton antiporter activity"/>
    <property type="evidence" value="ECO:0007669"/>
    <property type="project" value="TreeGrafter"/>
</dbReference>
<proteinExistence type="inferred from homology"/>
<comment type="caution">
    <text evidence="4">The sequence shown here is derived from an EMBL/GenBank/DDBJ whole genome shotgun (WGS) entry which is preliminary data.</text>
</comment>
<dbReference type="PANTHER" id="PTHR34703:SF1">
    <property type="entry name" value="ANTIPORTER SUBUNIT MNHG2-RELATED"/>
    <property type="match status" value="1"/>
</dbReference>
<dbReference type="GeneID" id="95327542"/>
<protein>
    <submittedName>
        <fullName evidence="4">Sodium:proton antiporter</fullName>
    </submittedName>
</protein>
<feature type="region of interest" description="Disordered" evidence="2">
    <location>
        <begin position="137"/>
        <end position="201"/>
    </location>
</feature>
<feature type="transmembrane region" description="Helical" evidence="3">
    <location>
        <begin position="44"/>
        <end position="63"/>
    </location>
</feature>
<dbReference type="Pfam" id="PF03334">
    <property type="entry name" value="PhaG_MnhG_YufB"/>
    <property type="match status" value="1"/>
</dbReference>
<organism evidence="4 5">
    <name type="scientific">Brachybacterium alimentarium</name>
    <dbReference type="NCBI Taxonomy" id="47845"/>
    <lineage>
        <taxon>Bacteria</taxon>
        <taxon>Bacillati</taxon>
        <taxon>Actinomycetota</taxon>
        <taxon>Actinomycetes</taxon>
        <taxon>Micrococcales</taxon>
        <taxon>Dermabacteraceae</taxon>
        <taxon>Brachybacterium</taxon>
    </lineage>
</organism>
<dbReference type="PANTHER" id="PTHR34703">
    <property type="entry name" value="ANTIPORTER SUBUNIT MNHG2-RELATED"/>
    <property type="match status" value="1"/>
</dbReference>
<keyword evidence="5" id="KW-1185">Reference proteome</keyword>
<accession>A0A2A3YP25</accession>
<evidence type="ECO:0000256" key="3">
    <source>
        <dbReference type="SAM" id="Phobius"/>
    </source>
</evidence>
<gene>
    <name evidence="4" type="ORF">CIK66_01045</name>
</gene>
<dbReference type="Proteomes" id="UP000218598">
    <property type="component" value="Unassembled WGS sequence"/>
</dbReference>
<comment type="similarity">
    <text evidence="1">Belongs to the CPA3 antiporters (TC 2.A.63) subunit G family.</text>
</comment>
<feature type="transmembrane region" description="Helical" evidence="3">
    <location>
        <begin position="6"/>
        <end position="24"/>
    </location>
</feature>
<reference evidence="4 5" key="1">
    <citation type="journal article" date="2017" name="Elife">
        <title>Extensive horizontal gene transfer in cheese-associated bacteria.</title>
        <authorList>
            <person name="Bonham K.S."/>
            <person name="Wolfe B.E."/>
            <person name="Dutton R.J."/>
        </authorList>
    </citation>
    <scope>NUCLEOTIDE SEQUENCE [LARGE SCALE GENOMIC DNA]</scope>
    <source>
        <strain evidence="4 5">341_9</strain>
    </source>
</reference>
<evidence type="ECO:0000256" key="1">
    <source>
        <dbReference type="ARBA" id="ARBA00008404"/>
    </source>
</evidence>
<keyword evidence="3" id="KW-0812">Transmembrane</keyword>
<sequence length="201" mass="21623">MSVVEIIAAVLIGAGTLLAAVAAVGLNRFDGVLMRIHAASKPQVLGLILVFTGVSLVVGSWALAGFLLVVLLAQMITVPVASVMVGRAAFRRGFIRGGDYAIDELSPRLATSTGDDDEEGGFLDDVDDEHEGMAFDGAEEFPENIVETTEGALTDRNWEEPEEGAEEVDHALLDIDLEDETEREAESVAERDSRVERTPRR</sequence>
<dbReference type="OrthoDB" id="3214257at2"/>
<feature type="transmembrane region" description="Helical" evidence="3">
    <location>
        <begin position="69"/>
        <end position="90"/>
    </location>
</feature>